<name>A0A3M5ZDY6_PSESS</name>
<comment type="similarity">
    <text evidence="1 4">Belongs to the glycerate kinase type-1 family.</text>
</comment>
<organism evidence="5 6">
    <name type="scientific">Pseudomonas savastanoi</name>
    <name type="common">Pseudomonas syringae pv. savastanoi</name>
    <dbReference type="NCBI Taxonomy" id="29438"/>
    <lineage>
        <taxon>Bacteria</taxon>
        <taxon>Pseudomonadati</taxon>
        <taxon>Pseudomonadota</taxon>
        <taxon>Gammaproteobacteria</taxon>
        <taxon>Pseudomonadales</taxon>
        <taxon>Pseudomonadaceae</taxon>
        <taxon>Pseudomonas</taxon>
    </lineage>
</organism>
<dbReference type="InterPro" id="IPR036129">
    <property type="entry name" value="Glycerate_kinase_sf"/>
</dbReference>
<dbReference type="PANTHER" id="PTHR21599">
    <property type="entry name" value="GLYCERATE KINASE"/>
    <property type="match status" value="1"/>
</dbReference>
<evidence type="ECO:0000256" key="4">
    <source>
        <dbReference type="PIRNR" id="PIRNR006078"/>
    </source>
</evidence>
<gene>
    <name evidence="5" type="ORF">ALP17_101072</name>
</gene>
<proteinExistence type="inferred from homology"/>
<dbReference type="SUPFAM" id="SSF110738">
    <property type="entry name" value="Glycerate kinase I"/>
    <property type="match status" value="1"/>
</dbReference>
<evidence type="ECO:0000313" key="6">
    <source>
        <dbReference type="Proteomes" id="UP000270795"/>
    </source>
</evidence>
<dbReference type="InterPro" id="IPR004381">
    <property type="entry name" value="Glycerate_kinase"/>
</dbReference>
<evidence type="ECO:0000256" key="1">
    <source>
        <dbReference type="ARBA" id="ARBA00006284"/>
    </source>
</evidence>
<evidence type="ECO:0000313" key="5">
    <source>
        <dbReference type="EMBL" id="RMV05303.1"/>
    </source>
</evidence>
<dbReference type="InterPro" id="IPR018193">
    <property type="entry name" value="Glyc_kinase_flavodox-like_fold"/>
</dbReference>
<dbReference type="Gene3D" id="3.40.50.10350">
    <property type="entry name" value="Glycerate kinase, domain 1"/>
    <property type="match status" value="1"/>
</dbReference>
<dbReference type="InterPro" id="IPR018197">
    <property type="entry name" value="Glycerate_kinase_RE-like"/>
</dbReference>
<evidence type="ECO:0000256" key="3">
    <source>
        <dbReference type="ARBA" id="ARBA00022777"/>
    </source>
</evidence>
<sequence length="413" mass="42926">MFKCPITVADRCAKGWRQTRWRMRACEHRIWRTTMKIVIAPDSFKDSLSAQAVADAIASGLAEVWPHAQLIKCPMADGGEGTIEALLAACNGELMSARVSGPLGDPVQAHWGWLAESRTAIIEMAMASGLQLLTLAQRDACVTSTAGTGQLISAALDAGARRVILAIGGSATNDGGSGMLSALGARFLDADDQPLPPGGLALADLARIDLGGFDPRLSDVCVEIAADVDNPLCGPNGASHIFGPQKGASPEQVVALDAALGCFADHSARILGLDQRNSPGSGAAGGMGFAAKAYLNASFRAGVEVVAELTGLEQALTGADLVITGEGRFDAQTLRGKTPLGVARVAKRQQVPVIVLAGTLGEGYEQLYPHGIGAAFALASGPMSLEQACRDASRLLHDRARDLARLWQMAAGR</sequence>
<dbReference type="GO" id="GO:0031388">
    <property type="term" value="P:organic acid phosphorylation"/>
    <property type="evidence" value="ECO:0007669"/>
    <property type="project" value="UniProtKB-UniRule"/>
</dbReference>
<keyword evidence="2 4" id="KW-0808">Transferase</keyword>
<dbReference type="GO" id="GO:0008887">
    <property type="term" value="F:glycerate kinase activity"/>
    <property type="evidence" value="ECO:0007669"/>
    <property type="project" value="UniProtKB-UniRule"/>
</dbReference>
<dbReference type="PIRSF" id="PIRSF006078">
    <property type="entry name" value="GlxK"/>
    <property type="match status" value="1"/>
</dbReference>
<reference evidence="5 6" key="1">
    <citation type="submission" date="2018-08" db="EMBL/GenBank/DDBJ databases">
        <title>Recombination of ecologically and evolutionarily significant loci maintains genetic cohesion in the Pseudomonas syringae species complex.</title>
        <authorList>
            <person name="Dillon M."/>
            <person name="Thakur S."/>
            <person name="Almeida R.N.D."/>
            <person name="Weir B.S."/>
            <person name="Guttman D.S."/>
        </authorList>
    </citation>
    <scope>NUCLEOTIDE SEQUENCE [LARGE SCALE GENOMIC DNA]</scope>
    <source>
        <strain evidence="5 6">ICMP 11899</strain>
    </source>
</reference>
<keyword evidence="3 4" id="KW-0418">Kinase</keyword>
<dbReference type="EMBL" id="RBUM01000614">
    <property type="protein sequence ID" value="RMV05303.1"/>
    <property type="molecule type" value="Genomic_DNA"/>
</dbReference>
<dbReference type="AlphaFoldDB" id="A0A3M5ZDY6"/>
<dbReference type="Pfam" id="PF02595">
    <property type="entry name" value="Gly_kinase"/>
    <property type="match status" value="1"/>
</dbReference>
<evidence type="ECO:0000256" key="2">
    <source>
        <dbReference type="ARBA" id="ARBA00022679"/>
    </source>
</evidence>
<dbReference type="NCBIfam" id="TIGR00045">
    <property type="entry name" value="glycerate kinase"/>
    <property type="match status" value="1"/>
</dbReference>
<protein>
    <submittedName>
        <fullName evidence="5">Glycerate kinase 2</fullName>
    </submittedName>
</protein>
<accession>A0A3M5ZDY6</accession>
<comment type="caution">
    <text evidence="5">The sequence shown here is derived from an EMBL/GenBank/DDBJ whole genome shotgun (WGS) entry which is preliminary data.</text>
</comment>
<dbReference type="PANTHER" id="PTHR21599:SF0">
    <property type="entry name" value="GLYCERATE KINASE"/>
    <property type="match status" value="1"/>
</dbReference>
<dbReference type="Proteomes" id="UP000270795">
    <property type="component" value="Unassembled WGS sequence"/>
</dbReference>
<dbReference type="Gene3D" id="3.90.1510.10">
    <property type="entry name" value="Glycerate kinase, domain 2"/>
    <property type="match status" value="1"/>
</dbReference>